<dbReference type="AlphaFoldDB" id="A0ABD1Y1E0"/>
<comment type="caution">
    <text evidence="1">The sequence shown here is derived from an EMBL/GenBank/DDBJ whole genome shotgun (WGS) entry which is preliminary data.</text>
</comment>
<evidence type="ECO:0000313" key="1">
    <source>
        <dbReference type="EMBL" id="KAL2620446.1"/>
    </source>
</evidence>
<proteinExistence type="predicted"/>
<dbReference type="Proteomes" id="UP001605036">
    <property type="component" value="Unassembled WGS sequence"/>
</dbReference>
<keyword evidence="2" id="KW-1185">Reference proteome</keyword>
<reference evidence="1 2" key="1">
    <citation type="submission" date="2024-09" db="EMBL/GenBank/DDBJ databases">
        <title>Chromosome-scale assembly of Riccia fluitans.</title>
        <authorList>
            <person name="Paukszto L."/>
            <person name="Sawicki J."/>
            <person name="Karawczyk K."/>
            <person name="Piernik-Szablinska J."/>
            <person name="Szczecinska M."/>
            <person name="Mazdziarz M."/>
        </authorList>
    </citation>
    <scope>NUCLEOTIDE SEQUENCE [LARGE SCALE GENOMIC DNA]</scope>
    <source>
        <strain evidence="1">Rf_01</strain>
        <tissue evidence="1">Aerial parts of the thallus</tissue>
    </source>
</reference>
<gene>
    <name evidence="1" type="ORF">R1flu_000651</name>
</gene>
<dbReference type="EMBL" id="JBHFFA010000006">
    <property type="protein sequence ID" value="KAL2620446.1"/>
    <property type="molecule type" value="Genomic_DNA"/>
</dbReference>
<accession>A0ABD1Y1E0</accession>
<protein>
    <submittedName>
        <fullName evidence="1">Uncharacterized protein</fullName>
    </submittedName>
</protein>
<organism evidence="1 2">
    <name type="scientific">Riccia fluitans</name>
    <dbReference type="NCBI Taxonomy" id="41844"/>
    <lineage>
        <taxon>Eukaryota</taxon>
        <taxon>Viridiplantae</taxon>
        <taxon>Streptophyta</taxon>
        <taxon>Embryophyta</taxon>
        <taxon>Marchantiophyta</taxon>
        <taxon>Marchantiopsida</taxon>
        <taxon>Marchantiidae</taxon>
        <taxon>Marchantiales</taxon>
        <taxon>Ricciaceae</taxon>
        <taxon>Riccia</taxon>
    </lineage>
</organism>
<name>A0ABD1Y1E0_9MARC</name>
<evidence type="ECO:0000313" key="2">
    <source>
        <dbReference type="Proteomes" id="UP001605036"/>
    </source>
</evidence>
<sequence length="264" mass="29456">MTLWFVRPWPTVGSSTHTSPYLGHMAATVENAVLRRFECRLRNERPLLGLIGLESTQGYSQQPPGLMTKMEMRSDMHNIRAVVGNDRTLTWPGLISSVLQRLTQTYIRVRDGTNFPKSLTLSSGHELHAQATTRFEGSAYTYARASLEGVAHPGAKRTKDPRPQQSWVLQLVRTPCFGMIGVESLPKRQRTGICTALEVLARRGTLGSERSPPVLGKEEMICGLACGHRERIHRSLGSLSLETRRRRKMLQGWIACLIPGRASA</sequence>